<dbReference type="Pfam" id="PF04149">
    <property type="entry name" value="DUF397"/>
    <property type="match status" value="1"/>
</dbReference>
<evidence type="ECO:0000259" key="1">
    <source>
        <dbReference type="Pfam" id="PF04149"/>
    </source>
</evidence>
<keyword evidence="3" id="KW-1185">Reference proteome</keyword>
<dbReference type="Proteomes" id="UP000254425">
    <property type="component" value="Chromosome"/>
</dbReference>
<dbReference type="InterPro" id="IPR007278">
    <property type="entry name" value="DUF397"/>
</dbReference>
<accession>A0A345XMJ0</accession>
<organism evidence="2 3">
    <name type="scientific">Streptomyces armeniacus</name>
    <dbReference type="NCBI Taxonomy" id="83291"/>
    <lineage>
        <taxon>Bacteria</taxon>
        <taxon>Bacillati</taxon>
        <taxon>Actinomycetota</taxon>
        <taxon>Actinomycetes</taxon>
        <taxon>Kitasatosporales</taxon>
        <taxon>Streptomycetaceae</taxon>
        <taxon>Streptomyces</taxon>
    </lineage>
</organism>
<gene>
    <name evidence="2" type="ORF">DVA86_09535</name>
</gene>
<dbReference type="EMBL" id="CP031320">
    <property type="protein sequence ID" value="AXK32856.1"/>
    <property type="molecule type" value="Genomic_DNA"/>
</dbReference>
<dbReference type="RefSeq" id="WP_208877348.1">
    <property type="nucleotide sequence ID" value="NZ_CP031320.1"/>
</dbReference>
<dbReference type="KEGG" id="sarm:DVA86_09535"/>
<name>A0A345XMJ0_9ACTN</name>
<protein>
    <submittedName>
        <fullName evidence="2">DUF397 domain-containing protein</fullName>
    </submittedName>
</protein>
<sequence>MGPPPRRGEGRDVSACGRTRFAAWRKSSYSGQGGDCVEIADGCGAVGVRDSARPGGPVVVFPAEAWGAFLARAVARR</sequence>
<evidence type="ECO:0000313" key="3">
    <source>
        <dbReference type="Proteomes" id="UP000254425"/>
    </source>
</evidence>
<proteinExistence type="predicted"/>
<dbReference type="AlphaFoldDB" id="A0A345XMJ0"/>
<feature type="domain" description="DUF397" evidence="1">
    <location>
        <begin position="22"/>
        <end position="73"/>
    </location>
</feature>
<reference evidence="2 3" key="1">
    <citation type="submission" date="2018-07" db="EMBL/GenBank/DDBJ databases">
        <title>Draft genome of the type strain Streptomyces armeniacus ATCC 15676.</title>
        <authorList>
            <person name="Labana P."/>
            <person name="Gosse J.T."/>
            <person name="Boddy C.N."/>
        </authorList>
    </citation>
    <scope>NUCLEOTIDE SEQUENCE [LARGE SCALE GENOMIC DNA]</scope>
    <source>
        <strain evidence="2 3">ATCC 15676</strain>
    </source>
</reference>
<evidence type="ECO:0000313" key="2">
    <source>
        <dbReference type="EMBL" id="AXK32856.1"/>
    </source>
</evidence>